<accession>A0A2T3ARW0</accession>
<dbReference type="InParanoid" id="A0A2T3ARW0"/>
<evidence type="ECO:0000313" key="3">
    <source>
        <dbReference type="Proteomes" id="UP000241818"/>
    </source>
</evidence>
<dbReference type="Proteomes" id="UP000241818">
    <property type="component" value="Unassembled WGS sequence"/>
</dbReference>
<dbReference type="STRING" id="857342.A0A2T3ARW0"/>
<keyword evidence="3" id="KW-1185">Reference proteome</keyword>
<gene>
    <name evidence="2" type="ORF">M430DRAFT_45211</name>
</gene>
<feature type="compositionally biased region" description="Pro residues" evidence="1">
    <location>
        <begin position="453"/>
        <end position="463"/>
    </location>
</feature>
<dbReference type="EMBL" id="KZ679017">
    <property type="protein sequence ID" value="PSS09096.1"/>
    <property type="molecule type" value="Genomic_DNA"/>
</dbReference>
<feature type="region of interest" description="Disordered" evidence="1">
    <location>
        <begin position="327"/>
        <end position="361"/>
    </location>
</feature>
<organism evidence="2 3">
    <name type="scientific">Amorphotheca resinae ATCC 22711</name>
    <dbReference type="NCBI Taxonomy" id="857342"/>
    <lineage>
        <taxon>Eukaryota</taxon>
        <taxon>Fungi</taxon>
        <taxon>Dikarya</taxon>
        <taxon>Ascomycota</taxon>
        <taxon>Pezizomycotina</taxon>
        <taxon>Leotiomycetes</taxon>
        <taxon>Helotiales</taxon>
        <taxon>Amorphothecaceae</taxon>
        <taxon>Amorphotheca</taxon>
    </lineage>
</organism>
<feature type="compositionally biased region" description="Polar residues" evidence="1">
    <location>
        <begin position="119"/>
        <end position="133"/>
    </location>
</feature>
<feature type="region of interest" description="Disordered" evidence="1">
    <location>
        <begin position="92"/>
        <end position="195"/>
    </location>
</feature>
<feature type="compositionally biased region" description="Polar residues" evidence="1">
    <location>
        <begin position="345"/>
        <end position="357"/>
    </location>
</feature>
<sequence>MASYVEAYSLSDITQLASNPPKYPRNPTEQKRQPLTLYIARVPGSKDLILTTLKPQRENVTFEHVASSLYYLHLNTEEDAQLLADNQGAIAEETEPDEGSQKPVQRKPLPETARVSLDINRQGQTGSGNNSFAPVQAPPRPQGNVQQRLMGPRPLLSDSNSRGPLPGSLSSRPPESAVSTIGVGSPKHSVSKRDNIETTKRSTKAFLITIIRRDPSSGAQWNVGTVEGEPQNPEPGPSHSKKPAFDMLVRITTPGYGQFKNFQYNTRSERSNSGAGIASVSNPLPVVNNNAEQSNFPSVSTLGFERDLRMEGLSFWDRTKHKRALSDLPGTRRTYGSGHHDFDSQRNLPSVQSSEGPSDSGVKGYVFTSPWGGRCKFSTGTTGRSLHLQHTLPGPISASSTSEFAQPPVPVSELRFNLPFSNPVKSRTNESGHFSIPRFGHIRNKLSPDKITRPPPPLPPRPRPTSYAARSSSEEDDPPPLPPRPDRYIYTTEPTSERGVLPNSGRRYSSPWAPSEEEARLDLSIGQERAGGGHRGKRAKLGKLIIYDEGFKMLDLVIAANIGVWWSVWETD</sequence>
<reference evidence="2 3" key="1">
    <citation type="journal article" date="2018" name="New Phytol.">
        <title>Comparative genomics and transcriptomics depict ericoid mycorrhizal fungi as versatile saprotrophs and plant mutualists.</title>
        <authorList>
            <person name="Martino E."/>
            <person name="Morin E."/>
            <person name="Grelet G.A."/>
            <person name="Kuo A."/>
            <person name="Kohler A."/>
            <person name="Daghino S."/>
            <person name="Barry K.W."/>
            <person name="Cichocki N."/>
            <person name="Clum A."/>
            <person name="Dockter R.B."/>
            <person name="Hainaut M."/>
            <person name="Kuo R.C."/>
            <person name="LaButti K."/>
            <person name="Lindahl B.D."/>
            <person name="Lindquist E.A."/>
            <person name="Lipzen A."/>
            <person name="Khouja H.R."/>
            <person name="Magnuson J."/>
            <person name="Murat C."/>
            <person name="Ohm R.A."/>
            <person name="Singer S.W."/>
            <person name="Spatafora J.W."/>
            <person name="Wang M."/>
            <person name="Veneault-Fourrey C."/>
            <person name="Henrissat B."/>
            <person name="Grigoriev I.V."/>
            <person name="Martin F.M."/>
            <person name="Perotto S."/>
        </authorList>
    </citation>
    <scope>NUCLEOTIDE SEQUENCE [LARGE SCALE GENOMIC DNA]</scope>
    <source>
        <strain evidence="2 3">ATCC 22711</strain>
    </source>
</reference>
<feature type="region of interest" description="Disordered" evidence="1">
    <location>
        <begin position="424"/>
        <end position="517"/>
    </location>
</feature>
<dbReference type="RefSeq" id="XP_024717394.1">
    <property type="nucleotide sequence ID" value="XM_024867752.1"/>
</dbReference>
<evidence type="ECO:0008006" key="4">
    <source>
        <dbReference type="Google" id="ProtNLM"/>
    </source>
</evidence>
<protein>
    <recommendedName>
        <fullName evidence="4">Oxidoreductase-like protein</fullName>
    </recommendedName>
</protein>
<dbReference type="AlphaFoldDB" id="A0A2T3ARW0"/>
<evidence type="ECO:0000313" key="2">
    <source>
        <dbReference type="EMBL" id="PSS09096.1"/>
    </source>
</evidence>
<dbReference type="OrthoDB" id="5426191at2759"/>
<proteinExistence type="predicted"/>
<evidence type="ECO:0000256" key="1">
    <source>
        <dbReference type="SAM" id="MobiDB-lite"/>
    </source>
</evidence>
<name>A0A2T3ARW0_AMORE</name>
<feature type="compositionally biased region" description="Low complexity" evidence="1">
    <location>
        <begin position="161"/>
        <end position="174"/>
    </location>
</feature>
<dbReference type="GeneID" id="36575833"/>